<dbReference type="Gene3D" id="3.40.50.1820">
    <property type="entry name" value="alpha/beta hydrolase"/>
    <property type="match status" value="1"/>
</dbReference>
<gene>
    <name evidence="3" type="ORF">D0Y65_013663</name>
</gene>
<evidence type="ECO:0000256" key="1">
    <source>
        <dbReference type="ARBA" id="ARBA00010515"/>
    </source>
</evidence>
<comment type="caution">
    <text evidence="3">The sequence shown here is derived from an EMBL/GenBank/DDBJ whole genome shotgun (WGS) entry which is preliminary data.</text>
</comment>
<dbReference type="GO" id="GO:0016787">
    <property type="term" value="F:hydrolase activity"/>
    <property type="evidence" value="ECO:0007669"/>
    <property type="project" value="InterPro"/>
</dbReference>
<proteinExistence type="inferred from homology"/>
<dbReference type="EMBL" id="QZWG01000006">
    <property type="protein sequence ID" value="RZC05658.1"/>
    <property type="molecule type" value="Genomic_DNA"/>
</dbReference>
<accession>A0A445K4H4</accession>
<feature type="domain" description="Alpha/beta hydrolase fold-3" evidence="2">
    <location>
        <begin position="77"/>
        <end position="303"/>
    </location>
</feature>
<dbReference type="Proteomes" id="UP000289340">
    <property type="component" value="Chromosome 6"/>
</dbReference>
<protein>
    <submittedName>
        <fullName evidence="3">Putative carboxylesterase 2</fullName>
    </submittedName>
</protein>
<evidence type="ECO:0000313" key="4">
    <source>
        <dbReference type="Proteomes" id="UP000289340"/>
    </source>
</evidence>
<dbReference type="InterPro" id="IPR013094">
    <property type="entry name" value="AB_hydrolase_3"/>
</dbReference>
<evidence type="ECO:0000259" key="2">
    <source>
        <dbReference type="Pfam" id="PF07859"/>
    </source>
</evidence>
<dbReference type="InterPro" id="IPR050466">
    <property type="entry name" value="Carboxylest/Gibb_receptor"/>
</dbReference>
<dbReference type="PANTHER" id="PTHR23024:SF577">
    <property type="entry name" value="CARBOXYLESTERASE 2-RELATED"/>
    <property type="match status" value="1"/>
</dbReference>
<dbReference type="PANTHER" id="PTHR23024">
    <property type="entry name" value="ARYLACETAMIDE DEACETYLASE"/>
    <property type="match status" value="1"/>
</dbReference>
<sequence length="326" mass="36358">MDVPNSPEISVDVPPYLRVHKDSTVERIAGTQVVPAGLDSDTNVVSKDILVVPETGVTGRLYRPNSTPPTANKLPLLVYFHGGAFCISSASDPLYHTSLNNLVAEANVVALSVNYRLAPEHPLPTAYQDSWSAIQWVADASRAKQHHQEDWIRDNVDFDRVFLAGDSAGANLGHYMALKLNNNFPTNDGFDFKVAGLIMVNPYFWGKEAIGVEITDPERKKMVDKWWSFVCPSDKGNDDPLINPFVEEAPGIEGVACDRVLVTVAEKDILRERGKLYHKMLSNSDWRGTAEFHETPGEDHVFHIFNPDCEQAKSLIKRIAHFINEH</sequence>
<reference evidence="3 4" key="1">
    <citation type="submission" date="2018-09" db="EMBL/GenBank/DDBJ databases">
        <title>A high-quality reference genome of wild soybean provides a powerful tool to mine soybean genomes.</title>
        <authorList>
            <person name="Xie M."/>
            <person name="Chung C.Y.L."/>
            <person name="Li M.-W."/>
            <person name="Wong F.-L."/>
            <person name="Chan T.-F."/>
            <person name="Lam H.-M."/>
        </authorList>
    </citation>
    <scope>NUCLEOTIDE SEQUENCE [LARGE SCALE GENOMIC DNA]</scope>
    <source>
        <strain evidence="4">cv. W05</strain>
        <tissue evidence="3">Hypocotyl of etiolated seedlings</tissue>
    </source>
</reference>
<dbReference type="SUPFAM" id="SSF53474">
    <property type="entry name" value="alpha/beta-Hydrolases"/>
    <property type="match status" value="1"/>
</dbReference>
<name>A0A445K4H4_GLYSO</name>
<comment type="similarity">
    <text evidence="1">Belongs to the 'GDXG' lipolytic enzyme family.</text>
</comment>
<dbReference type="InterPro" id="IPR029058">
    <property type="entry name" value="AB_hydrolase_fold"/>
</dbReference>
<dbReference type="Gramene" id="XM_028379070.1">
    <property type="protein sequence ID" value="XP_028234871.1"/>
    <property type="gene ID" value="LOC114414704"/>
</dbReference>
<organism evidence="3 4">
    <name type="scientific">Glycine soja</name>
    <name type="common">Wild soybean</name>
    <dbReference type="NCBI Taxonomy" id="3848"/>
    <lineage>
        <taxon>Eukaryota</taxon>
        <taxon>Viridiplantae</taxon>
        <taxon>Streptophyta</taxon>
        <taxon>Embryophyta</taxon>
        <taxon>Tracheophyta</taxon>
        <taxon>Spermatophyta</taxon>
        <taxon>Magnoliopsida</taxon>
        <taxon>eudicotyledons</taxon>
        <taxon>Gunneridae</taxon>
        <taxon>Pentapetalae</taxon>
        <taxon>rosids</taxon>
        <taxon>fabids</taxon>
        <taxon>Fabales</taxon>
        <taxon>Fabaceae</taxon>
        <taxon>Papilionoideae</taxon>
        <taxon>50 kb inversion clade</taxon>
        <taxon>NPAAA clade</taxon>
        <taxon>indigoferoid/millettioid clade</taxon>
        <taxon>Phaseoleae</taxon>
        <taxon>Glycine</taxon>
        <taxon>Glycine subgen. Soja</taxon>
    </lineage>
</organism>
<dbReference type="AlphaFoldDB" id="A0A445K4H4"/>
<evidence type="ECO:0000313" key="3">
    <source>
        <dbReference type="EMBL" id="RZC05658.1"/>
    </source>
</evidence>
<keyword evidence="4" id="KW-1185">Reference proteome</keyword>
<dbReference type="Pfam" id="PF07859">
    <property type="entry name" value="Abhydrolase_3"/>
    <property type="match status" value="1"/>
</dbReference>